<evidence type="ECO:0000256" key="1">
    <source>
        <dbReference type="SAM" id="Phobius"/>
    </source>
</evidence>
<dbReference type="Proteomes" id="UP000001551">
    <property type="component" value="Chromosome"/>
</dbReference>
<keyword evidence="3" id="KW-1185">Reference proteome</keyword>
<reference evidence="2 3" key="1">
    <citation type="submission" date="2010-12" db="EMBL/GenBank/DDBJ databases">
        <title>Complete sequence of Ethanoligenens harbinense YUAN-3.</title>
        <authorList>
            <person name="Lucas S."/>
            <person name="Copeland A."/>
            <person name="Lapidus A."/>
            <person name="Cheng J.-F."/>
            <person name="Bruce D."/>
            <person name="Goodwin L."/>
            <person name="Pitluck S."/>
            <person name="Chertkov O."/>
            <person name="Misra M."/>
            <person name="Detter J.C."/>
            <person name="Han C."/>
            <person name="Tapia R."/>
            <person name="Land M."/>
            <person name="Hauser L."/>
            <person name="Jeffries C."/>
            <person name="Kyrpides N."/>
            <person name="Ivanova N."/>
            <person name="Mikhailova N."/>
            <person name="Wang A."/>
            <person name="Mouttaki H."/>
            <person name="He Z."/>
            <person name="Zhou J."/>
            <person name="Hemme C.L."/>
            <person name="Woyke T."/>
        </authorList>
    </citation>
    <scope>NUCLEOTIDE SEQUENCE [LARGE SCALE GENOMIC DNA]</scope>
    <source>
        <strain evidence="3">DSM 18485 / JCM 12961 / CGMCC 1.5033 / YUAN-3</strain>
    </source>
</reference>
<feature type="transmembrane region" description="Helical" evidence="1">
    <location>
        <begin position="26"/>
        <end position="43"/>
    </location>
</feature>
<organism evidence="2 3">
    <name type="scientific">Ethanoligenens harbinense (strain DSM 18485 / JCM 12961 / CGMCC 1.5033 / YUAN-3)</name>
    <dbReference type="NCBI Taxonomy" id="663278"/>
    <lineage>
        <taxon>Bacteria</taxon>
        <taxon>Bacillati</taxon>
        <taxon>Bacillota</taxon>
        <taxon>Clostridia</taxon>
        <taxon>Eubacteriales</taxon>
        <taxon>Oscillospiraceae</taxon>
        <taxon>Ethanoligenens</taxon>
    </lineage>
</organism>
<protein>
    <submittedName>
        <fullName evidence="2">Uncharacterized protein</fullName>
    </submittedName>
</protein>
<dbReference type="EMBL" id="CP002400">
    <property type="protein sequence ID" value="ADU26248.1"/>
    <property type="molecule type" value="Genomic_DNA"/>
</dbReference>
<keyword evidence="1" id="KW-0472">Membrane</keyword>
<sequence length="59" mass="6586">MVAVLLKKAGAFNTVWNEDRPGRRKVIAACLFAVSLALTLWQARNALRYGWKTVRGLLA</sequence>
<dbReference type="HOGENOM" id="CLU_2953555_0_0_9"/>
<evidence type="ECO:0000313" key="3">
    <source>
        <dbReference type="Proteomes" id="UP000001551"/>
    </source>
</evidence>
<name>E6U9Y2_ETHHY</name>
<evidence type="ECO:0000313" key="2">
    <source>
        <dbReference type="EMBL" id="ADU26248.1"/>
    </source>
</evidence>
<keyword evidence="1" id="KW-1133">Transmembrane helix</keyword>
<dbReference type="RefSeq" id="WP_013484618.1">
    <property type="nucleotide sequence ID" value="NC_014828.1"/>
</dbReference>
<dbReference type="STRING" id="663278.Ethha_0679"/>
<proteinExistence type="predicted"/>
<gene>
    <name evidence="2" type="ordered locus">Ethha_0679</name>
</gene>
<dbReference type="KEGG" id="eha:Ethha_0679"/>
<accession>E6U9Y2</accession>
<keyword evidence="1" id="KW-0812">Transmembrane</keyword>
<dbReference type="AlphaFoldDB" id="E6U9Y2"/>